<dbReference type="AlphaFoldDB" id="A0A0N5A5W2"/>
<proteinExistence type="predicted"/>
<evidence type="ECO:0000313" key="2">
    <source>
        <dbReference type="WBParaSite" id="PTRK_0001713200.1"/>
    </source>
</evidence>
<keyword evidence="1" id="KW-1185">Reference proteome</keyword>
<accession>A0A0N5A5W2</accession>
<sequence length="80" mass="8822">MDENMYGLPSKLGLSLGVNRYDDEPCGTTPLGGDEYFPYTSVDLLFDHHEDVSEAEECIYKALGINEEEKDALCATLGQS</sequence>
<protein>
    <submittedName>
        <fullName evidence="2">GTF3C5</fullName>
    </submittedName>
</protein>
<evidence type="ECO:0000313" key="1">
    <source>
        <dbReference type="Proteomes" id="UP000038045"/>
    </source>
</evidence>
<name>A0A0N5A5W2_PARTI</name>
<organism evidence="1 2">
    <name type="scientific">Parastrongyloides trichosuri</name>
    <name type="common">Possum-specific nematode worm</name>
    <dbReference type="NCBI Taxonomy" id="131310"/>
    <lineage>
        <taxon>Eukaryota</taxon>
        <taxon>Metazoa</taxon>
        <taxon>Ecdysozoa</taxon>
        <taxon>Nematoda</taxon>
        <taxon>Chromadorea</taxon>
        <taxon>Rhabditida</taxon>
        <taxon>Tylenchina</taxon>
        <taxon>Panagrolaimomorpha</taxon>
        <taxon>Strongyloidoidea</taxon>
        <taxon>Strongyloididae</taxon>
        <taxon>Parastrongyloides</taxon>
    </lineage>
</organism>
<reference evidence="2" key="1">
    <citation type="submission" date="2017-02" db="UniProtKB">
        <authorList>
            <consortium name="WormBaseParasite"/>
        </authorList>
    </citation>
    <scope>IDENTIFICATION</scope>
</reference>
<dbReference type="Proteomes" id="UP000038045">
    <property type="component" value="Unplaced"/>
</dbReference>
<dbReference type="WBParaSite" id="PTRK_0001713200.1">
    <property type="protein sequence ID" value="PTRK_0001713200.1"/>
    <property type="gene ID" value="PTRK_0001713200"/>
</dbReference>